<dbReference type="InterPro" id="IPR029045">
    <property type="entry name" value="ClpP/crotonase-like_dom_sf"/>
</dbReference>
<accession>A7NRA5</accession>
<dbReference type="GO" id="GO:0007165">
    <property type="term" value="P:signal transduction"/>
    <property type="evidence" value="ECO:0007669"/>
    <property type="project" value="TreeGrafter"/>
</dbReference>
<dbReference type="Proteomes" id="UP000000263">
    <property type="component" value="Chromosome"/>
</dbReference>
<sequence length="423" mass="45931">MNILRQLFRLRLPIWLVTPLLAFVLTLGIGGGYLLALRVTTPCPLQAQECAALTNFWRVWQLARDHFVDPAAIDPQRMSDGAINGMLDSLGDQGHTRYLNADEARREREALSGRFEGIGAYIDVRDGQPRIVAPIEGSPAERAGLRPDDLILRVDGYDVRGVTVEELRNRVRGPKGTQVVLTIQRAGVAAPFDVTITREEVNVPSVTWRMLPDRIALIKINRFAERTGAELQQALLEVRAQKAQAIILDLRNNPGGLVTQLVAAASQFMPEGSTVLIEQDRDGAQRPYTTTEGGLALDIPLVVLVNNNSASAAEILAGALQENGRARVIGQATFGTATVLRPFDLEGGAQVRLGASQWLTPKGRVVRGVGIQPDELIALAPGVAPLTPTEAATLTPEELQRSQDIQLLRGLEVVREALAQKTS</sequence>
<keyword evidence="6" id="KW-0472">Membrane</keyword>
<dbReference type="SUPFAM" id="SSF52096">
    <property type="entry name" value="ClpP/crotonase"/>
    <property type="match status" value="1"/>
</dbReference>
<evidence type="ECO:0000256" key="4">
    <source>
        <dbReference type="ARBA" id="ARBA00022825"/>
    </source>
</evidence>
<dbReference type="MEROPS" id="S41.008"/>
<dbReference type="Gene3D" id="2.30.42.10">
    <property type="match status" value="1"/>
</dbReference>
<evidence type="ECO:0000256" key="3">
    <source>
        <dbReference type="ARBA" id="ARBA00022801"/>
    </source>
</evidence>
<dbReference type="FunFam" id="2.30.42.10:FF:000063">
    <property type="entry name" value="Peptidase, S41 family"/>
    <property type="match status" value="1"/>
</dbReference>
<dbReference type="CDD" id="cd07560">
    <property type="entry name" value="Peptidase_S41_CPP"/>
    <property type="match status" value="1"/>
</dbReference>
<gene>
    <name evidence="8" type="ordered locus">Rcas_4069</name>
</gene>
<dbReference type="SMART" id="SM00245">
    <property type="entry name" value="TSPc"/>
    <property type="match status" value="1"/>
</dbReference>
<keyword evidence="4 5" id="KW-0720">Serine protease</keyword>
<protein>
    <submittedName>
        <fullName evidence="8">Carboxyl-terminal protease</fullName>
        <ecNumber evidence="8">3.4.21.102</ecNumber>
    </submittedName>
</protein>
<dbReference type="EMBL" id="CP000804">
    <property type="protein sequence ID" value="ABU60101.1"/>
    <property type="molecule type" value="Genomic_DNA"/>
</dbReference>
<dbReference type="EC" id="3.4.21.102" evidence="8"/>
<dbReference type="HOGENOM" id="CLU_017295_3_0_0"/>
<name>A7NRA5_ROSCS</name>
<evidence type="ECO:0000256" key="2">
    <source>
        <dbReference type="ARBA" id="ARBA00022670"/>
    </source>
</evidence>
<dbReference type="Pfam" id="PF17820">
    <property type="entry name" value="PDZ_6"/>
    <property type="match status" value="1"/>
</dbReference>
<feature type="transmembrane region" description="Helical" evidence="6">
    <location>
        <begin position="12"/>
        <end position="36"/>
    </location>
</feature>
<evidence type="ECO:0000256" key="5">
    <source>
        <dbReference type="RuleBase" id="RU004404"/>
    </source>
</evidence>
<evidence type="ECO:0000259" key="7">
    <source>
        <dbReference type="PROSITE" id="PS50106"/>
    </source>
</evidence>
<keyword evidence="9" id="KW-1185">Reference proteome</keyword>
<dbReference type="InterPro" id="IPR041489">
    <property type="entry name" value="PDZ_6"/>
</dbReference>
<dbReference type="STRING" id="383372.Rcas_4069"/>
<dbReference type="PROSITE" id="PS50106">
    <property type="entry name" value="PDZ"/>
    <property type="match status" value="1"/>
</dbReference>
<keyword evidence="6" id="KW-0812">Transmembrane</keyword>
<feature type="domain" description="PDZ" evidence="7">
    <location>
        <begin position="103"/>
        <end position="172"/>
    </location>
</feature>
<keyword evidence="3 5" id="KW-0378">Hydrolase</keyword>
<dbReference type="InterPro" id="IPR036034">
    <property type="entry name" value="PDZ_sf"/>
</dbReference>
<comment type="similarity">
    <text evidence="1 5">Belongs to the peptidase S41A family.</text>
</comment>
<dbReference type="PANTHER" id="PTHR32060:SF30">
    <property type="entry name" value="CARBOXY-TERMINAL PROCESSING PROTEASE CTPA"/>
    <property type="match status" value="1"/>
</dbReference>
<dbReference type="InterPro" id="IPR001478">
    <property type="entry name" value="PDZ"/>
</dbReference>
<dbReference type="eggNOG" id="COG0793">
    <property type="taxonomic scope" value="Bacteria"/>
</dbReference>
<dbReference type="GO" id="GO:0006508">
    <property type="term" value="P:proteolysis"/>
    <property type="evidence" value="ECO:0007669"/>
    <property type="project" value="UniProtKB-KW"/>
</dbReference>
<evidence type="ECO:0000313" key="9">
    <source>
        <dbReference type="Proteomes" id="UP000000263"/>
    </source>
</evidence>
<dbReference type="GO" id="GO:0030288">
    <property type="term" value="C:outer membrane-bounded periplasmic space"/>
    <property type="evidence" value="ECO:0007669"/>
    <property type="project" value="TreeGrafter"/>
</dbReference>
<dbReference type="OrthoDB" id="9812068at2"/>
<evidence type="ECO:0000256" key="6">
    <source>
        <dbReference type="SAM" id="Phobius"/>
    </source>
</evidence>
<dbReference type="SUPFAM" id="SSF50156">
    <property type="entry name" value="PDZ domain-like"/>
    <property type="match status" value="1"/>
</dbReference>
<keyword evidence="6" id="KW-1133">Transmembrane helix</keyword>
<dbReference type="Gene3D" id="3.90.226.10">
    <property type="entry name" value="2-enoyl-CoA Hydratase, Chain A, domain 1"/>
    <property type="match status" value="1"/>
</dbReference>
<evidence type="ECO:0000256" key="1">
    <source>
        <dbReference type="ARBA" id="ARBA00009179"/>
    </source>
</evidence>
<dbReference type="SMART" id="SM00228">
    <property type="entry name" value="PDZ"/>
    <property type="match status" value="1"/>
</dbReference>
<dbReference type="InterPro" id="IPR005151">
    <property type="entry name" value="Tail-specific_protease"/>
</dbReference>
<dbReference type="NCBIfam" id="TIGR00225">
    <property type="entry name" value="prc"/>
    <property type="match status" value="1"/>
</dbReference>
<dbReference type="AlphaFoldDB" id="A7NRA5"/>
<dbReference type="Gene3D" id="3.30.750.44">
    <property type="match status" value="1"/>
</dbReference>
<dbReference type="GO" id="GO:0004252">
    <property type="term" value="F:serine-type endopeptidase activity"/>
    <property type="evidence" value="ECO:0007669"/>
    <property type="project" value="UniProtKB-EC"/>
</dbReference>
<dbReference type="InterPro" id="IPR004447">
    <property type="entry name" value="Peptidase_S41A"/>
</dbReference>
<evidence type="ECO:0000313" key="8">
    <source>
        <dbReference type="EMBL" id="ABU60101.1"/>
    </source>
</evidence>
<dbReference type="KEGG" id="rca:Rcas_4069"/>
<dbReference type="CDD" id="cd06782">
    <property type="entry name" value="cpPDZ_CPP-like"/>
    <property type="match status" value="1"/>
</dbReference>
<dbReference type="Pfam" id="PF03572">
    <property type="entry name" value="Peptidase_S41"/>
    <property type="match status" value="1"/>
</dbReference>
<keyword evidence="2 5" id="KW-0645">Protease</keyword>
<organism evidence="8 9">
    <name type="scientific">Roseiflexus castenholzii (strain DSM 13941 / HLO8)</name>
    <dbReference type="NCBI Taxonomy" id="383372"/>
    <lineage>
        <taxon>Bacteria</taxon>
        <taxon>Bacillati</taxon>
        <taxon>Chloroflexota</taxon>
        <taxon>Chloroflexia</taxon>
        <taxon>Chloroflexales</taxon>
        <taxon>Roseiflexineae</taxon>
        <taxon>Roseiflexaceae</taxon>
        <taxon>Roseiflexus</taxon>
    </lineage>
</organism>
<reference evidence="8 9" key="1">
    <citation type="submission" date="2007-08" db="EMBL/GenBank/DDBJ databases">
        <title>Complete sequence of Roseiflexus castenholzii DSM 13941.</title>
        <authorList>
            <consortium name="US DOE Joint Genome Institute"/>
            <person name="Copeland A."/>
            <person name="Lucas S."/>
            <person name="Lapidus A."/>
            <person name="Barry K."/>
            <person name="Glavina del Rio T."/>
            <person name="Dalin E."/>
            <person name="Tice H."/>
            <person name="Pitluck S."/>
            <person name="Thompson L.S."/>
            <person name="Brettin T."/>
            <person name="Bruce D."/>
            <person name="Detter J.C."/>
            <person name="Han C."/>
            <person name="Tapia R."/>
            <person name="Schmutz J."/>
            <person name="Larimer F."/>
            <person name="Land M."/>
            <person name="Hauser L."/>
            <person name="Kyrpides N."/>
            <person name="Mikhailova N."/>
            <person name="Bryant D.A."/>
            <person name="Hanada S."/>
            <person name="Tsukatani Y."/>
            <person name="Richardson P."/>
        </authorList>
    </citation>
    <scope>NUCLEOTIDE SEQUENCE [LARGE SCALE GENOMIC DNA]</scope>
    <source>
        <strain evidence="9">DSM 13941 / HLO8</strain>
    </source>
</reference>
<dbReference type="PANTHER" id="PTHR32060">
    <property type="entry name" value="TAIL-SPECIFIC PROTEASE"/>
    <property type="match status" value="1"/>
</dbReference>
<dbReference type="RefSeq" id="WP_012122522.1">
    <property type="nucleotide sequence ID" value="NC_009767.1"/>
</dbReference>
<proteinExistence type="inferred from homology"/>